<keyword evidence="1" id="KW-0812">Transmembrane</keyword>
<dbReference type="GO" id="GO:0016787">
    <property type="term" value="F:hydrolase activity"/>
    <property type="evidence" value="ECO:0007669"/>
    <property type="project" value="UniProtKB-KW"/>
</dbReference>
<evidence type="ECO:0000313" key="2">
    <source>
        <dbReference type="EMBL" id="MFC7127623.1"/>
    </source>
</evidence>
<keyword evidence="2" id="KW-0378">Hydrolase</keyword>
<organism evidence="2 3">
    <name type="scientific">Halovenus rubra</name>
    <dbReference type="NCBI Taxonomy" id="869890"/>
    <lineage>
        <taxon>Archaea</taxon>
        <taxon>Methanobacteriati</taxon>
        <taxon>Methanobacteriota</taxon>
        <taxon>Stenosarchaea group</taxon>
        <taxon>Halobacteria</taxon>
        <taxon>Halobacteriales</taxon>
        <taxon>Haloarculaceae</taxon>
        <taxon>Halovenus</taxon>
    </lineage>
</organism>
<sequence length="309" mass="31665">MMVGHTALAFALAAGVAAAVGLPRERALLFGAVAGAFAVVPDVDMGYAVVGLITILADGPTQFPEAFWETGNTVHRGITHSLLVGGLGAMLFGLSASHGRRRIAGVLGLASLVAVTLGVLGGLRAGVVSLFVLAGGAVVVGARVGGLDAGETAGAAFIGILSHPFGDIFTGTVPHLLYPLDIHLLPKRVMLSADPTVHLLGTFGLELITVWLAMTVYLGLRGERVWGRIHRRAVLGAGYVGTLLALPPPTLSVSYHFVFSVLAVGLVGVVDLPTPELDTARSKLSLVTTGLAAVTIAWLAYSAGYLIVG</sequence>
<dbReference type="InterPro" id="IPR007404">
    <property type="entry name" value="YdjM-like"/>
</dbReference>
<dbReference type="Proteomes" id="UP001596414">
    <property type="component" value="Unassembled WGS sequence"/>
</dbReference>
<evidence type="ECO:0000256" key="1">
    <source>
        <dbReference type="SAM" id="Phobius"/>
    </source>
</evidence>
<dbReference type="EMBL" id="JBHSZQ010000051">
    <property type="protein sequence ID" value="MFC7127623.1"/>
    <property type="molecule type" value="Genomic_DNA"/>
</dbReference>
<name>A0ABD5XEW4_9EURY</name>
<comment type="caution">
    <text evidence="2">The sequence shown here is derived from an EMBL/GenBank/DDBJ whole genome shotgun (WGS) entry which is preliminary data.</text>
</comment>
<evidence type="ECO:0000313" key="3">
    <source>
        <dbReference type="Proteomes" id="UP001596414"/>
    </source>
</evidence>
<feature type="transmembrane region" description="Helical" evidence="1">
    <location>
        <begin position="232"/>
        <end position="248"/>
    </location>
</feature>
<keyword evidence="1" id="KW-1133">Transmembrane helix</keyword>
<feature type="transmembrane region" description="Helical" evidence="1">
    <location>
        <begin position="103"/>
        <end position="121"/>
    </location>
</feature>
<gene>
    <name evidence="2" type="ORF">ACFQJ7_16640</name>
</gene>
<dbReference type="Pfam" id="PF04307">
    <property type="entry name" value="YdjM"/>
    <property type="match status" value="1"/>
</dbReference>
<proteinExistence type="predicted"/>
<keyword evidence="1" id="KW-0472">Membrane</keyword>
<reference evidence="2 3" key="1">
    <citation type="journal article" date="2014" name="Int. J. Syst. Evol. Microbiol.">
        <title>Complete genome sequence of Corynebacterium casei LMG S-19264T (=DSM 44701T), isolated from a smear-ripened cheese.</title>
        <authorList>
            <consortium name="US DOE Joint Genome Institute (JGI-PGF)"/>
            <person name="Walter F."/>
            <person name="Albersmeier A."/>
            <person name="Kalinowski J."/>
            <person name="Ruckert C."/>
        </authorList>
    </citation>
    <scope>NUCLEOTIDE SEQUENCE [LARGE SCALE GENOMIC DNA]</scope>
    <source>
        <strain evidence="2 3">CGMCC 4.7215</strain>
    </source>
</reference>
<feature type="transmembrane region" description="Helical" evidence="1">
    <location>
        <begin position="153"/>
        <end position="177"/>
    </location>
</feature>
<feature type="transmembrane region" description="Helical" evidence="1">
    <location>
        <begin position="284"/>
        <end position="308"/>
    </location>
</feature>
<protein>
    <submittedName>
        <fullName evidence="2">Metal-dependent hydrolase</fullName>
    </submittedName>
</protein>
<dbReference type="AlphaFoldDB" id="A0ABD5XEW4"/>
<feature type="transmembrane region" description="Helical" evidence="1">
    <location>
        <begin position="127"/>
        <end position="146"/>
    </location>
</feature>
<feature type="transmembrane region" description="Helical" evidence="1">
    <location>
        <begin position="197"/>
        <end position="220"/>
    </location>
</feature>
<accession>A0ABD5XEW4</accession>
<feature type="transmembrane region" description="Helical" evidence="1">
    <location>
        <begin position="77"/>
        <end position="96"/>
    </location>
</feature>
<dbReference type="RefSeq" id="WP_267635686.1">
    <property type="nucleotide sequence ID" value="NZ_JAODIY010000001.1"/>
</dbReference>